<name>A0ABQ0CLS8_9HYPO</name>
<evidence type="ECO:0000256" key="7">
    <source>
        <dbReference type="SAM" id="MobiDB-lite"/>
    </source>
</evidence>
<dbReference type="Gene3D" id="3.40.50.620">
    <property type="entry name" value="HUPs"/>
    <property type="match status" value="1"/>
</dbReference>
<proteinExistence type="predicted"/>
<gene>
    <name evidence="9" type="primary">g2774</name>
    <name evidence="9" type="ORF">EsDP_00002774</name>
</gene>
<evidence type="ECO:0000256" key="2">
    <source>
        <dbReference type="ARBA" id="ARBA00022741"/>
    </source>
</evidence>
<dbReference type="InterPro" id="IPR025777">
    <property type="entry name" value="GMPS_ATP_PPase_dom"/>
</dbReference>
<dbReference type="InterPro" id="IPR017926">
    <property type="entry name" value="GATASE"/>
</dbReference>
<comment type="caution">
    <text evidence="9">The sequence shown here is derived from an EMBL/GenBank/DDBJ whole genome shotgun (WGS) entry which is preliminary data.</text>
</comment>
<evidence type="ECO:0000313" key="9">
    <source>
        <dbReference type="EMBL" id="GAB0134400.1"/>
    </source>
</evidence>
<dbReference type="InterPro" id="IPR029062">
    <property type="entry name" value="Class_I_gatase-like"/>
</dbReference>
<dbReference type="PROSITE" id="PS51553">
    <property type="entry name" value="GMPS_ATP_PPASE"/>
    <property type="match status" value="1"/>
</dbReference>
<keyword evidence="4 6" id="KW-0658">Purine biosynthesis</keyword>
<dbReference type="Pfam" id="PF00117">
    <property type="entry name" value="GATase"/>
    <property type="match status" value="1"/>
</dbReference>
<dbReference type="EMBL" id="BAAFGZ010000078">
    <property type="protein sequence ID" value="GAB0134400.1"/>
    <property type="molecule type" value="Genomic_DNA"/>
</dbReference>
<evidence type="ECO:0000256" key="3">
    <source>
        <dbReference type="ARBA" id="ARBA00022749"/>
    </source>
</evidence>
<keyword evidence="10" id="KW-1185">Reference proteome</keyword>
<organism evidence="9 10">
    <name type="scientific">Epichloe bromicola</name>
    <dbReference type="NCBI Taxonomy" id="79588"/>
    <lineage>
        <taxon>Eukaryota</taxon>
        <taxon>Fungi</taxon>
        <taxon>Dikarya</taxon>
        <taxon>Ascomycota</taxon>
        <taxon>Pezizomycotina</taxon>
        <taxon>Sordariomycetes</taxon>
        <taxon>Hypocreomycetidae</taxon>
        <taxon>Hypocreales</taxon>
        <taxon>Clavicipitaceae</taxon>
        <taxon>Epichloe</taxon>
    </lineage>
</organism>
<evidence type="ECO:0000256" key="4">
    <source>
        <dbReference type="ARBA" id="ARBA00022755"/>
    </source>
</evidence>
<feature type="compositionally biased region" description="Basic and acidic residues" evidence="7">
    <location>
        <begin position="8"/>
        <end position="18"/>
    </location>
</feature>
<evidence type="ECO:0000256" key="5">
    <source>
        <dbReference type="ARBA" id="ARBA00022840"/>
    </source>
</evidence>
<dbReference type="PANTHER" id="PTHR11922:SF2">
    <property type="entry name" value="GMP SYNTHASE [GLUTAMINE-HYDROLYZING]"/>
    <property type="match status" value="1"/>
</dbReference>
<comment type="caution">
    <text evidence="6">Lacks conserved residue(s) required for the propagation of feature annotation.</text>
</comment>
<evidence type="ECO:0000256" key="6">
    <source>
        <dbReference type="PROSITE-ProRule" id="PRU00886"/>
    </source>
</evidence>
<keyword evidence="2 6" id="KW-0547">Nucleotide-binding</keyword>
<dbReference type="InterPro" id="IPR014729">
    <property type="entry name" value="Rossmann-like_a/b/a_fold"/>
</dbReference>
<protein>
    <submittedName>
        <fullName evidence="9">GMP synthase (Glutamine-hydrolyzing)</fullName>
    </submittedName>
</protein>
<reference evidence="10" key="1">
    <citation type="submission" date="2024-06" db="EMBL/GenBank/DDBJ databases">
        <title>Draft Genome Sequences of Epichloe bromicola Strains Isolated from Elymus ciliaris.</title>
        <authorList>
            <consortium name="Epichloe bromicola genome sequencing consortium"/>
            <person name="Miura A."/>
            <person name="Imano S."/>
            <person name="Ashida A."/>
            <person name="Sato I."/>
            <person name="Chiba S."/>
            <person name="Tanaka A."/>
            <person name="Camagna M."/>
            <person name="Takemoto D."/>
        </authorList>
    </citation>
    <scope>NUCLEOTIDE SEQUENCE [LARGE SCALE GENOMIC DNA]</scope>
    <source>
        <strain evidence="10">DP</strain>
    </source>
</reference>
<keyword evidence="3 6" id="KW-0332">GMP biosynthesis</keyword>
<evidence type="ECO:0000259" key="8">
    <source>
        <dbReference type="PROSITE" id="PS51553"/>
    </source>
</evidence>
<sequence>MAPNTEAEVPHDSFDTRTDSAPLSRAGIASPATCDRRHQMGPLWTILVLDFGSQTSHLILRRLRALGVFAELLPCTTKIAVLTWKPKEIVFSGGPSSAYDEGSPLIDLFEKEAIRIEKEAEDTPNSGKVEWFLQGTLHPDVIESLSFNSVTIKTHHNAGGLPERMMKGLMEPLRLLSR</sequence>
<evidence type="ECO:0000256" key="1">
    <source>
        <dbReference type="ARBA" id="ARBA00022598"/>
    </source>
</evidence>
<feature type="domain" description="GMPS ATP-PPase" evidence="8">
    <location>
        <begin position="1"/>
        <end position="178"/>
    </location>
</feature>
<evidence type="ECO:0000313" key="10">
    <source>
        <dbReference type="Proteomes" id="UP001562357"/>
    </source>
</evidence>
<accession>A0ABQ0CLS8</accession>
<dbReference type="SUPFAM" id="SSF52317">
    <property type="entry name" value="Class I glutamine amidotransferase-like"/>
    <property type="match status" value="1"/>
</dbReference>
<keyword evidence="5 6" id="KW-0067">ATP-binding</keyword>
<dbReference type="Proteomes" id="UP001562357">
    <property type="component" value="Unassembled WGS sequence"/>
</dbReference>
<keyword evidence="1" id="KW-0436">Ligase</keyword>
<feature type="region of interest" description="Disordered" evidence="7">
    <location>
        <begin position="1"/>
        <end position="27"/>
    </location>
</feature>
<dbReference type="PANTHER" id="PTHR11922">
    <property type="entry name" value="GMP SYNTHASE-RELATED"/>
    <property type="match status" value="1"/>
</dbReference>